<name>A0ABQ0BBN6_9FIRM</name>
<feature type="compositionally biased region" description="Polar residues" evidence="1">
    <location>
        <begin position="1"/>
        <end position="16"/>
    </location>
</feature>
<organism evidence="2 3">
    <name type="scientific">Blautia hominis</name>
    <dbReference type="NCBI Taxonomy" id="2025493"/>
    <lineage>
        <taxon>Bacteria</taxon>
        <taxon>Bacillati</taxon>
        <taxon>Bacillota</taxon>
        <taxon>Clostridia</taxon>
        <taxon>Lachnospirales</taxon>
        <taxon>Lachnospiraceae</taxon>
        <taxon>Blautia</taxon>
    </lineage>
</organism>
<dbReference type="RefSeq" id="WP_095172528.1">
    <property type="nucleotide sequence ID" value="NZ_BAABYW010000001.1"/>
</dbReference>
<protein>
    <recommendedName>
        <fullName evidence="4">DUF4355 domain-containing protein</fullName>
    </recommendedName>
</protein>
<gene>
    <name evidence="2" type="ORF">K040078D81_29830</name>
</gene>
<dbReference type="Proteomes" id="UP001600943">
    <property type="component" value="Unassembled WGS sequence"/>
</dbReference>
<proteinExistence type="predicted"/>
<evidence type="ECO:0008006" key="4">
    <source>
        <dbReference type="Google" id="ProtNLM"/>
    </source>
</evidence>
<dbReference type="EMBL" id="BAABYW010000001">
    <property type="protein sequence ID" value="GAA6408866.1"/>
    <property type="molecule type" value="Genomic_DNA"/>
</dbReference>
<reference evidence="2 3" key="1">
    <citation type="submission" date="2024-04" db="EMBL/GenBank/DDBJ databases">
        <title>Defined microbial consortia suppress multidrug-resistant proinflammatory Enterobacteriaceae via ecological control.</title>
        <authorList>
            <person name="Furuichi M."/>
            <person name="Kawaguchi T."/>
            <person name="Pust M."/>
            <person name="Yasuma K."/>
            <person name="Plichta D."/>
            <person name="Hasegawa N."/>
            <person name="Ohya T."/>
            <person name="Bhattarai S."/>
            <person name="Sasajima S."/>
            <person name="Aoto Y."/>
            <person name="Tuganbaev T."/>
            <person name="Yaginuma M."/>
            <person name="Ueda M."/>
            <person name="Okahashi N."/>
            <person name="Amafuji K."/>
            <person name="Kiridooshi Y."/>
            <person name="Sugita K."/>
            <person name="Strazar M."/>
            <person name="Skelly A."/>
            <person name="Suda W."/>
            <person name="Hattori M."/>
            <person name="Nakamoto N."/>
            <person name="Caballero S."/>
            <person name="Norman J."/>
            <person name="Olle B."/>
            <person name="Tanoue T."/>
            <person name="Arita M."/>
            <person name="Bucci V."/>
            <person name="Atarashi K."/>
            <person name="Xavier R."/>
            <person name="Honda K."/>
        </authorList>
    </citation>
    <scope>NUCLEOTIDE SEQUENCE [LARGE SCALE GENOMIC DNA]</scope>
    <source>
        <strain evidence="3">k04-0078-D8-1</strain>
    </source>
</reference>
<feature type="region of interest" description="Disordered" evidence="1">
    <location>
        <begin position="124"/>
        <end position="161"/>
    </location>
</feature>
<evidence type="ECO:0000313" key="2">
    <source>
        <dbReference type="EMBL" id="GAA6408866.1"/>
    </source>
</evidence>
<comment type="caution">
    <text evidence="2">The sequence shown here is derived from an EMBL/GenBank/DDBJ whole genome shotgun (WGS) entry which is preliminary data.</text>
</comment>
<accession>A0ABQ0BBN6</accession>
<feature type="region of interest" description="Disordered" evidence="1">
    <location>
        <begin position="1"/>
        <end position="39"/>
    </location>
</feature>
<keyword evidence="3" id="KW-1185">Reference proteome</keyword>
<evidence type="ECO:0000256" key="1">
    <source>
        <dbReference type="SAM" id="MobiDB-lite"/>
    </source>
</evidence>
<evidence type="ECO:0000313" key="3">
    <source>
        <dbReference type="Proteomes" id="UP001600943"/>
    </source>
</evidence>
<sequence>MEENMSVTEQTTQAENMGNEAEVQGAAQENKGKGQKLFTQEEVNGFVQSRISRMKGQIEKESKAEYEQKFTELQVREMKLLVREKLDERGMSRELADIITCTDEDDLNSKLDVLNKIYGSKANEKQTPMPGFRVGAVPEGNSSYRTGTDPLRQAMGLNRKD</sequence>